<keyword evidence="5 9" id="KW-0653">Protein transport</keyword>
<evidence type="ECO:0000313" key="12">
    <source>
        <dbReference type="Proteomes" id="UP000295247"/>
    </source>
</evidence>
<dbReference type="HAMAP" id="MF_00236">
    <property type="entry name" value="TatA_E"/>
    <property type="match status" value="1"/>
</dbReference>
<dbReference type="Pfam" id="PF02416">
    <property type="entry name" value="TatA_B_E"/>
    <property type="match status" value="1"/>
</dbReference>
<evidence type="ECO:0000256" key="2">
    <source>
        <dbReference type="ARBA" id="ARBA00022448"/>
    </source>
</evidence>
<evidence type="ECO:0000256" key="1">
    <source>
        <dbReference type="ARBA" id="ARBA00004162"/>
    </source>
</evidence>
<evidence type="ECO:0000256" key="8">
    <source>
        <dbReference type="ARBA" id="ARBA00023136"/>
    </source>
</evidence>
<keyword evidence="8 9" id="KW-0472">Membrane</keyword>
<dbReference type="RefSeq" id="WP_123139154.1">
    <property type="nucleotide sequence ID" value="NZ_JAKEDQ010000020.1"/>
</dbReference>
<dbReference type="Proteomes" id="UP000295247">
    <property type="component" value="Unassembled WGS sequence"/>
</dbReference>
<proteinExistence type="inferred from homology"/>
<sequence>MGAGGISIWQLLIILVIVLLLFGTKRLKNLGSDLGTAIKGFRSAMSDADKEQERKDAAPEQLSEAERTDAKAANASAESHKRQP</sequence>
<keyword evidence="4 9" id="KW-0812">Transmembrane</keyword>
<keyword evidence="7 9" id="KW-0811">Translocation</keyword>
<dbReference type="GO" id="GO:0043953">
    <property type="term" value="P:protein transport by the Tat complex"/>
    <property type="evidence" value="ECO:0007669"/>
    <property type="project" value="UniProtKB-UniRule"/>
</dbReference>
<accession>A0A4R4AKM1</accession>
<evidence type="ECO:0000256" key="10">
    <source>
        <dbReference type="SAM" id="MobiDB-lite"/>
    </source>
</evidence>
<dbReference type="GO" id="GO:0008320">
    <property type="term" value="F:protein transmembrane transporter activity"/>
    <property type="evidence" value="ECO:0007669"/>
    <property type="project" value="UniProtKB-UniRule"/>
</dbReference>
<protein>
    <recommendedName>
        <fullName evidence="9">Sec-independent protein translocase protein TatA</fullName>
    </recommendedName>
</protein>
<dbReference type="EMBL" id="SMDC01000001">
    <property type="protein sequence ID" value="TCW39795.1"/>
    <property type="molecule type" value="Genomic_DNA"/>
</dbReference>
<evidence type="ECO:0000256" key="7">
    <source>
        <dbReference type="ARBA" id="ARBA00023010"/>
    </source>
</evidence>
<gene>
    <name evidence="9" type="primary">tatA</name>
    <name evidence="11" type="ORF">EDC29_101211</name>
</gene>
<evidence type="ECO:0000256" key="3">
    <source>
        <dbReference type="ARBA" id="ARBA00022475"/>
    </source>
</evidence>
<comment type="similarity">
    <text evidence="9">Belongs to the TatA/E family.</text>
</comment>
<reference evidence="11 12" key="1">
    <citation type="submission" date="2019-03" db="EMBL/GenBank/DDBJ databases">
        <title>Genomic Encyclopedia of Type Strains, Phase IV (KMG-IV): sequencing the most valuable type-strain genomes for metagenomic binning, comparative biology and taxonomic classification.</title>
        <authorList>
            <person name="Goeker M."/>
        </authorList>
    </citation>
    <scope>NUCLEOTIDE SEQUENCE [LARGE SCALE GENOMIC DNA]</scope>
    <source>
        <strain evidence="11 12">DSM 203</strain>
    </source>
</reference>
<dbReference type="InterPro" id="IPR003369">
    <property type="entry name" value="TatA/B/E"/>
</dbReference>
<feature type="region of interest" description="Disordered" evidence="10">
    <location>
        <begin position="45"/>
        <end position="84"/>
    </location>
</feature>
<comment type="subcellular location">
    <subcellularLocation>
        <location evidence="1 9">Cell membrane</location>
        <topology evidence="1 9">Single-pass membrane protein</topology>
    </subcellularLocation>
</comment>
<evidence type="ECO:0000256" key="6">
    <source>
        <dbReference type="ARBA" id="ARBA00022989"/>
    </source>
</evidence>
<dbReference type="PANTHER" id="PTHR42982">
    <property type="entry name" value="SEC-INDEPENDENT PROTEIN TRANSLOCASE PROTEIN TATA"/>
    <property type="match status" value="1"/>
</dbReference>
<name>A0A4R4AKM1_MARGR</name>
<feature type="compositionally biased region" description="Basic and acidic residues" evidence="10">
    <location>
        <begin position="47"/>
        <end position="70"/>
    </location>
</feature>
<dbReference type="Gene3D" id="1.20.5.3310">
    <property type="match status" value="1"/>
</dbReference>
<evidence type="ECO:0000256" key="9">
    <source>
        <dbReference type="HAMAP-Rule" id="MF_00236"/>
    </source>
</evidence>
<evidence type="ECO:0000256" key="4">
    <source>
        <dbReference type="ARBA" id="ARBA00022692"/>
    </source>
</evidence>
<keyword evidence="2 9" id="KW-0813">Transport</keyword>
<evidence type="ECO:0000256" key="5">
    <source>
        <dbReference type="ARBA" id="ARBA00022927"/>
    </source>
</evidence>
<comment type="caution">
    <text evidence="11">The sequence shown here is derived from an EMBL/GenBank/DDBJ whole genome shotgun (WGS) entry which is preliminary data.</text>
</comment>
<dbReference type="AlphaFoldDB" id="A0A4R4AKM1"/>
<dbReference type="NCBIfam" id="TIGR01411">
    <property type="entry name" value="tatAE"/>
    <property type="match status" value="1"/>
</dbReference>
<evidence type="ECO:0000313" key="11">
    <source>
        <dbReference type="EMBL" id="TCW39795.1"/>
    </source>
</evidence>
<keyword evidence="6 9" id="KW-1133">Transmembrane helix</keyword>
<organism evidence="11 12">
    <name type="scientific">Marichromatium gracile</name>
    <name type="common">Chromatium gracile</name>
    <dbReference type="NCBI Taxonomy" id="1048"/>
    <lineage>
        <taxon>Bacteria</taxon>
        <taxon>Pseudomonadati</taxon>
        <taxon>Pseudomonadota</taxon>
        <taxon>Gammaproteobacteria</taxon>
        <taxon>Chromatiales</taxon>
        <taxon>Chromatiaceae</taxon>
        <taxon>Marichromatium</taxon>
    </lineage>
</organism>
<dbReference type="GO" id="GO:0033281">
    <property type="term" value="C:TAT protein transport complex"/>
    <property type="evidence" value="ECO:0007669"/>
    <property type="project" value="UniProtKB-UniRule"/>
</dbReference>
<comment type="subunit">
    <text evidence="9">The Tat system comprises two distinct complexes: a TatABC complex, containing multiple copies of TatA, TatB and TatC subunits, and a separate TatA complex, containing only TatA subunits. Substrates initially bind to the TatABC complex, which probably triggers association of the separate TatA complex to form the active translocon.</text>
</comment>
<keyword evidence="3 9" id="KW-1003">Cell membrane</keyword>
<dbReference type="InterPro" id="IPR006312">
    <property type="entry name" value="TatA/E"/>
</dbReference>
<feature type="transmembrane region" description="Helical" evidence="9">
    <location>
        <begin position="6"/>
        <end position="24"/>
    </location>
</feature>
<dbReference type="PANTHER" id="PTHR42982:SF1">
    <property type="entry name" value="SEC-INDEPENDENT PROTEIN TRANSLOCASE PROTEIN TATA"/>
    <property type="match status" value="1"/>
</dbReference>
<comment type="function">
    <text evidence="9">Part of the twin-arginine translocation (Tat) system that transports large folded proteins containing a characteristic twin-arginine motif in their signal peptide across membranes. TatA could form the protein-conducting channel of the Tat system.</text>
</comment>